<dbReference type="PROSITE" id="PS00464">
    <property type="entry name" value="RIBOSOMAL_L22"/>
    <property type="match status" value="1"/>
</dbReference>
<dbReference type="InterPro" id="IPR005727">
    <property type="entry name" value="Ribosomal_uL22_bac/chlpt-type"/>
</dbReference>
<dbReference type="GO" id="GO:0006412">
    <property type="term" value="P:translation"/>
    <property type="evidence" value="ECO:0007669"/>
    <property type="project" value="UniProtKB-UniRule"/>
</dbReference>
<evidence type="ECO:0000256" key="10">
    <source>
        <dbReference type="RuleBase" id="RU004008"/>
    </source>
</evidence>
<proteinExistence type="inferred from homology"/>
<evidence type="ECO:0000256" key="6">
    <source>
        <dbReference type="ARBA" id="ARBA00035207"/>
    </source>
</evidence>
<evidence type="ECO:0000256" key="3">
    <source>
        <dbReference type="ARBA" id="ARBA00022884"/>
    </source>
</evidence>
<dbReference type="NCBIfam" id="TIGR01044">
    <property type="entry name" value="rplV_bact"/>
    <property type="match status" value="1"/>
</dbReference>
<comment type="function">
    <text evidence="7">The globular domain of the protein is located near the polypeptide exit tunnel on the outside of the subunit, while an extended beta-hairpin is found that lines the wall of the exit tunnel in the center of the 70S ribosome.</text>
</comment>
<keyword evidence="5 7" id="KW-0687">Ribonucleoprotein</keyword>
<evidence type="ECO:0000313" key="12">
    <source>
        <dbReference type="EMBL" id="PIP60408.1"/>
    </source>
</evidence>
<keyword evidence="3 7" id="KW-0694">RNA-binding</keyword>
<evidence type="ECO:0000256" key="1">
    <source>
        <dbReference type="ARBA" id="ARBA00009451"/>
    </source>
</evidence>
<comment type="subunit">
    <text evidence="7 9">Part of the 50S ribosomal subunit.</text>
</comment>
<comment type="caution">
    <text evidence="12">The sequence shown here is derived from an EMBL/GenBank/DDBJ whole genome shotgun (WGS) entry which is preliminary data.</text>
</comment>
<accession>A0A2H0BTT9</accession>
<dbReference type="Pfam" id="PF00237">
    <property type="entry name" value="Ribosomal_L22"/>
    <property type="match status" value="1"/>
</dbReference>
<protein>
    <recommendedName>
        <fullName evidence="6 7">Large ribosomal subunit protein uL22</fullName>
    </recommendedName>
</protein>
<dbReference type="InterPro" id="IPR047867">
    <property type="entry name" value="Ribosomal_uL22_bac/org-type"/>
</dbReference>
<comment type="similarity">
    <text evidence="1 7 8">Belongs to the universal ribosomal protein uL22 family.</text>
</comment>
<feature type="compositionally biased region" description="Low complexity" evidence="11">
    <location>
        <begin position="136"/>
        <end position="170"/>
    </location>
</feature>
<dbReference type="GO" id="GO:0003735">
    <property type="term" value="F:structural constituent of ribosome"/>
    <property type="evidence" value="ECO:0007669"/>
    <property type="project" value="InterPro"/>
</dbReference>
<sequence>MEVHAKLRNLHMSPRKVRLVIDAIRGLNVTEAETRLQFIPKMASGPVLKLLRSAIANAEHNFQQNKEDLFVKTVTADGGPTMKRWRARAFGRAAPIRKRTTHIMLVLAPKSERQKNTKNKLKPSERPGKKNRIAKKPVAPKAPAKKTATSVAAKPAPAESASESSTNTIA</sequence>
<dbReference type="HAMAP" id="MF_01331_B">
    <property type="entry name" value="Ribosomal_uL22_B"/>
    <property type="match status" value="1"/>
</dbReference>
<comment type="function">
    <text evidence="7 10">This protein binds specifically to 23S rRNA; its binding is stimulated by other ribosomal proteins, e.g., L4, L17, and L20. It is important during the early stages of 50S assembly. It makes multiple contacts with different domains of the 23S rRNA in the assembled 50S subunit and ribosome.</text>
</comment>
<feature type="region of interest" description="Disordered" evidence="11">
    <location>
        <begin position="110"/>
        <end position="170"/>
    </location>
</feature>
<dbReference type="GO" id="GO:0022625">
    <property type="term" value="C:cytosolic large ribosomal subunit"/>
    <property type="evidence" value="ECO:0007669"/>
    <property type="project" value="TreeGrafter"/>
</dbReference>
<dbReference type="PANTHER" id="PTHR13501:SF8">
    <property type="entry name" value="LARGE RIBOSOMAL SUBUNIT PROTEIN UL22M"/>
    <property type="match status" value="1"/>
</dbReference>
<organism evidence="12 13">
    <name type="scientific">Candidatus Uhrbacteria bacterium CG22_combo_CG10-13_8_21_14_all_47_17</name>
    <dbReference type="NCBI Taxonomy" id="1975041"/>
    <lineage>
        <taxon>Bacteria</taxon>
        <taxon>Candidatus Uhriibacteriota</taxon>
    </lineage>
</organism>
<dbReference type="InterPro" id="IPR001063">
    <property type="entry name" value="Ribosomal_uL22"/>
</dbReference>
<evidence type="ECO:0000256" key="5">
    <source>
        <dbReference type="ARBA" id="ARBA00023274"/>
    </source>
</evidence>
<reference evidence="12 13" key="1">
    <citation type="submission" date="2017-09" db="EMBL/GenBank/DDBJ databases">
        <title>Depth-based differentiation of microbial function through sediment-hosted aquifers and enrichment of novel symbionts in the deep terrestrial subsurface.</title>
        <authorList>
            <person name="Probst A.J."/>
            <person name="Ladd B."/>
            <person name="Jarett J.K."/>
            <person name="Geller-Mcgrath D.E."/>
            <person name="Sieber C.M."/>
            <person name="Emerson J.B."/>
            <person name="Anantharaman K."/>
            <person name="Thomas B.C."/>
            <person name="Malmstrom R."/>
            <person name="Stieglmeier M."/>
            <person name="Klingl A."/>
            <person name="Woyke T."/>
            <person name="Ryan C.M."/>
            <person name="Banfield J.F."/>
        </authorList>
    </citation>
    <scope>NUCLEOTIDE SEQUENCE [LARGE SCALE GENOMIC DNA]</scope>
    <source>
        <strain evidence="12">CG22_combo_CG10-13_8_21_14_all_47_17</strain>
    </source>
</reference>
<gene>
    <name evidence="7" type="primary">rplV</name>
    <name evidence="12" type="ORF">COX00_03265</name>
</gene>
<evidence type="ECO:0000313" key="13">
    <source>
        <dbReference type="Proteomes" id="UP000231581"/>
    </source>
</evidence>
<evidence type="ECO:0000256" key="11">
    <source>
        <dbReference type="SAM" id="MobiDB-lite"/>
    </source>
</evidence>
<dbReference type="PANTHER" id="PTHR13501">
    <property type="entry name" value="CHLOROPLAST 50S RIBOSOMAL PROTEIN L22-RELATED"/>
    <property type="match status" value="1"/>
</dbReference>
<dbReference type="GO" id="GO:0019843">
    <property type="term" value="F:rRNA binding"/>
    <property type="evidence" value="ECO:0007669"/>
    <property type="project" value="UniProtKB-UniRule"/>
</dbReference>
<evidence type="ECO:0000256" key="7">
    <source>
        <dbReference type="HAMAP-Rule" id="MF_01331"/>
    </source>
</evidence>
<evidence type="ECO:0000256" key="8">
    <source>
        <dbReference type="RuleBase" id="RU004005"/>
    </source>
</evidence>
<keyword evidence="2 7" id="KW-0699">rRNA-binding</keyword>
<dbReference type="Gene3D" id="3.90.470.10">
    <property type="entry name" value="Ribosomal protein L22/L17"/>
    <property type="match status" value="1"/>
</dbReference>
<evidence type="ECO:0000256" key="4">
    <source>
        <dbReference type="ARBA" id="ARBA00022980"/>
    </source>
</evidence>
<evidence type="ECO:0000256" key="9">
    <source>
        <dbReference type="RuleBase" id="RU004006"/>
    </source>
</evidence>
<dbReference type="EMBL" id="PCSZ01000063">
    <property type="protein sequence ID" value="PIP60408.1"/>
    <property type="molecule type" value="Genomic_DNA"/>
</dbReference>
<name>A0A2H0BTT9_9BACT</name>
<keyword evidence="4 7" id="KW-0689">Ribosomal protein</keyword>
<dbReference type="InterPro" id="IPR036394">
    <property type="entry name" value="Ribosomal_uL22_sf"/>
</dbReference>
<dbReference type="SUPFAM" id="SSF54843">
    <property type="entry name" value="Ribosomal protein L22"/>
    <property type="match status" value="1"/>
</dbReference>
<evidence type="ECO:0000256" key="2">
    <source>
        <dbReference type="ARBA" id="ARBA00022730"/>
    </source>
</evidence>
<dbReference type="AlphaFoldDB" id="A0A2H0BTT9"/>
<dbReference type="Proteomes" id="UP000231581">
    <property type="component" value="Unassembled WGS sequence"/>
</dbReference>
<dbReference type="InterPro" id="IPR018260">
    <property type="entry name" value="Ribosomal_uL22_CS"/>
</dbReference>
<dbReference type="CDD" id="cd00336">
    <property type="entry name" value="Ribosomal_L22"/>
    <property type="match status" value="1"/>
</dbReference>